<evidence type="ECO:0000313" key="5">
    <source>
        <dbReference type="EMBL" id="MBC5753609.1"/>
    </source>
</evidence>
<gene>
    <name evidence="5" type="ORF">H8Z76_06125</name>
</gene>
<name>A0ABR7I9I6_9FIRM</name>
<evidence type="ECO:0000256" key="1">
    <source>
        <dbReference type="ARBA" id="ARBA00022448"/>
    </source>
</evidence>
<proteinExistence type="predicted"/>
<evidence type="ECO:0000313" key="6">
    <source>
        <dbReference type="Proteomes" id="UP000621540"/>
    </source>
</evidence>
<dbReference type="PANTHER" id="PTHR42939:SF1">
    <property type="entry name" value="ABC TRANSPORTER ATP-BINDING PROTEIN ALBC-RELATED"/>
    <property type="match status" value="1"/>
</dbReference>
<dbReference type="PROSITE" id="PS00211">
    <property type="entry name" value="ABC_TRANSPORTER_1"/>
    <property type="match status" value="1"/>
</dbReference>
<dbReference type="InterPro" id="IPR003593">
    <property type="entry name" value="AAA+_ATPase"/>
</dbReference>
<dbReference type="Proteomes" id="UP000621540">
    <property type="component" value="Unassembled WGS sequence"/>
</dbReference>
<feature type="domain" description="ABC transporter" evidence="4">
    <location>
        <begin position="5"/>
        <end position="230"/>
    </location>
</feature>
<dbReference type="InterPro" id="IPR051782">
    <property type="entry name" value="ABC_Transporter_VariousFunc"/>
</dbReference>
<dbReference type="RefSeq" id="WP_186981955.1">
    <property type="nucleotide sequence ID" value="NZ_JACOQH010000003.1"/>
</dbReference>
<keyword evidence="3 5" id="KW-0067">ATP-binding</keyword>
<protein>
    <submittedName>
        <fullName evidence="5">ABC transporter ATP-binding protein</fullName>
    </submittedName>
</protein>
<keyword evidence="1" id="KW-0813">Transport</keyword>
<dbReference type="InterPro" id="IPR017871">
    <property type="entry name" value="ABC_transporter-like_CS"/>
</dbReference>
<dbReference type="SMART" id="SM00382">
    <property type="entry name" value="AAA"/>
    <property type="match status" value="1"/>
</dbReference>
<keyword evidence="2" id="KW-0547">Nucleotide-binding</keyword>
<keyword evidence="6" id="KW-1185">Reference proteome</keyword>
<dbReference type="PROSITE" id="PS50893">
    <property type="entry name" value="ABC_TRANSPORTER_2"/>
    <property type="match status" value="1"/>
</dbReference>
<accession>A0ABR7I9I6</accession>
<dbReference type="InterPro" id="IPR027417">
    <property type="entry name" value="P-loop_NTPase"/>
</dbReference>
<dbReference type="CDD" id="cd03230">
    <property type="entry name" value="ABC_DR_subfamily_A"/>
    <property type="match status" value="1"/>
</dbReference>
<dbReference type="Gene3D" id="3.40.50.300">
    <property type="entry name" value="P-loop containing nucleotide triphosphate hydrolases"/>
    <property type="match status" value="1"/>
</dbReference>
<dbReference type="EMBL" id="JACOQH010000003">
    <property type="protein sequence ID" value="MBC5753609.1"/>
    <property type="molecule type" value="Genomic_DNA"/>
</dbReference>
<dbReference type="Pfam" id="PF00005">
    <property type="entry name" value="ABC_tran"/>
    <property type="match status" value="1"/>
</dbReference>
<organism evidence="5 6">
    <name type="scientific">Roseburia yibonii</name>
    <dbReference type="NCBI Taxonomy" id="2763063"/>
    <lineage>
        <taxon>Bacteria</taxon>
        <taxon>Bacillati</taxon>
        <taxon>Bacillota</taxon>
        <taxon>Clostridia</taxon>
        <taxon>Lachnospirales</taxon>
        <taxon>Lachnospiraceae</taxon>
        <taxon>Roseburia</taxon>
    </lineage>
</organism>
<comment type="caution">
    <text evidence="5">The sequence shown here is derived from an EMBL/GenBank/DDBJ whole genome shotgun (WGS) entry which is preliminary data.</text>
</comment>
<evidence type="ECO:0000259" key="4">
    <source>
        <dbReference type="PROSITE" id="PS50893"/>
    </source>
</evidence>
<evidence type="ECO:0000256" key="3">
    <source>
        <dbReference type="ARBA" id="ARBA00022840"/>
    </source>
</evidence>
<evidence type="ECO:0000256" key="2">
    <source>
        <dbReference type="ARBA" id="ARBA00022741"/>
    </source>
</evidence>
<dbReference type="GO" id="GO:0005524">
    <property type="term" value="F:ATP binding"/>
    <property type="evidence" value="ECO:0007669"/>
    <property type="project" value="UniProtKB-KW"/>
</dbReference>
<reference evidence="5 6" key="1">
    <citation type="submission" date="2020-08" db="EMBL/GenBank/DDBJ databases">
        <title>Genome public.</title>
        <authorList>
            <person name="Liu C."/>
            <person name="Sun Q."/>
        </authorList>
    </citation>
    <scope>NUCLEOTIDE SEQUENCE [LARGE SCALE GENOMIC DNA]</scope>
    <source>
        <strain evidence="5 6">BX0805</strain>
    </source>
</reference>
<sequence length="277" mass="31716">MKNVIEVKNLSKRYGKHRGIEQVSFEVKKGEIFGFLGSNGAGKSTTIRSMLGLIRYDSGEIIICGHDAAKEREEVLKCIGYMPSEAWFYPGMTIKDVLKFAADVRKLDCTREAEKLCEKLQVDTRRKISELSLGNRKKVSIVCAMQHKPKLLLFDEPTSGLDPLMQNTFFSLIRDYVAEGATCMLSTHVLSEVRNYCDRVAIMKEGKLIVTDTVTHLMAGKTKRIKMVRDGRKLDFLYKDDLNKLYRELEGHDISDILIEEPGIEEVFMHYYEKEEN</sequence>
<dbReference type="InterPro" id="IPR003439">
    <property type="entry name" value="ABC_transporter-like_ATP-bd"/>
</dbReference>
<dbReference type="PANTHER" id="PTHR42939">
    <property type="entry name" value="ABC TRANSPORTER ATP-BINDING PROTEIN ALBC-RELATED"/>
    <property type="match status" value="1"/>
</dbReference>
<dbReference type="SUPFAM" id="SSF52540">
    <property type="entry name" value="P-loop containing nucleoside triphosphate hydrolases"/>
    <property type="match status" value="1"/>
</dbReference>